<keyword evidence="2" id="KW-1185">Reference proteome</keyword>
<accession>A0ABV5F380</accession>
<gene>
    <name evidence="1" type="ORF">ACFFVB_12520</name>
</gene>
<organism evidence="1 2">
    <name type="scientific">Formosa undariae</name>
    <dbReference type="NCBI Taxonomy" id="1325436"/>
    <lineage>
        <taxon>Bacteria</taxon>
        <taxon>Pseudomonadati</taxon>
        <taxon>Bacteroidota</taxon>
        <taxon>Flavobacteriia</taxon>
        <taxon>Flavobacteriales</taxon>
        <taxon>Flavobacteriaceae</taxon>
        <taxon>Formosa</taxon>
    </lineage>
</organism>
<evidence type="ECO:0000313" key="2">
    <source>
        <dbReference type="Proteomes" id="UP001589605"/>
    </source>
</evidence>
<dbReference type="RefSeq" id="WP_382383234.1">
    <property type="nucleotide sequence ID" value="NZ_JBHMEZ010000012.1"/>
</dbReference>
<name>A0ABV5F380_9FLAO</name>
<reference evidence="1 2" key="1">
    <citation type="submission" date="2024-09" db="EMBL/GenBank/DDBJ databases">
        <authorList>
            <person name="Sun Q."/>
            <person name="Mori K."/>
        </authorList>
    </citation>
    <scope>NUCLEOTIDE SEQUENCE [LARGE SCALE GENOMIC DNA]</scope>
    <source>
        <strain evidence="1 2">CECT 8286</strain>
    </source>
</reference>
<sequence length="124" mass="14477">MKPFIFILVLFILFKPVWLLVEYVANYDYIVEKLCENRDQPALQCNGKCYLAKRISGTTEEGEKSPLWSALSKFDLEMINLKDTHVFPIGYFESPKKIYKWHAPFVGGLFTLDILQPPQFLLKK</sequence>
<dbReference type="EMBL" id="JBHMEZ010000012">
    <property type="protein sequence ID" value="MFB9053902.1"/>
    <property type="molecule type" value="Genomic_DNA"/>
</dbReference>
<dbReference type="Proteomes" id="UP001589605">
    <property type="component" value="Unassembled WGS sequence"/>
</dbReference>
<comment type="caution">
    <text evidence="1">The sequence shown here is derived from an EMBL/GenBank/DDBJ whole genome shotgun (WGS) entry which is preliminary data.</text>
</comment>
<evidence type="ECO:0000313" key="1">
    <source>
        <dbReference type="EMBL" id="MFB9053902.1"/>
    </source>
</evidence>
<protein>
    <submittedName>
        <fullName evidence="1">Uncharacterized protein</fullName>
    </submittedName>
</protein>
<proteinExistence type="predicted"/>